<dbReference type="InterPro" id="IPR013785">
    <property type="entry name" value="Aldolase_TIM"/>
</dbReference>
<dbReference type="EMBL" id="FOFS01000011">
    <property type="protein sequence ID" value="SEQ85932.1"/>
    <property type="molecule type" value="Genomic_DNA"/>
</dbReference>
<dbReference type="CDD" id="cd04733">
    <property type="entry name" value="OYE_like_2_FMN"/>
    <property type="match status" value="1"/>
</dbReference>
<name>A0A1H9JGG2_9GAMM</name>
<evidence type="ECO:0000256" key="1">
    <source>
        <dbReference type="ARBA" id="ARBA00022630"/>
    </source>
</evidence>
<feature type="domain" description="NADH:flavin oxidoreductase/NADH oxidase N-terminal" evidence="3">
    <location>
        <begin position="9"/>
        <end position="337"/>
    </location>
</feature>
<evidence type="ECO:0000256" key="2">
    <source>
        <dbReference type="ARBA" id="ARBA00023002"/>
    </source>
</evidence>
<dbReference type="GO" id="GO:0016491">
    <property type="term" value="F:oxidoreductase activity"/>
    <property type="evidence" value="ECO:0007669"/>
    <property type="project" value="UniProtKB-KW"/>
</dbReference>
<gene>
    <name evidence="4" type="ORF">SAMN04488038_111160</name>
</gene>
<sequence length="412" mass="44723">MSQPNALAAPFTLPNGSVIKNRICKSAMSETMGDEDGGPKPELAKLYGAWADGGLGLCITGNVMIDARALGEPGNVVIEDERHLPQLKAWASAATRNGMQCWVQLNHPGKQSPKGLNAETVSPSAIPFRKDMQAMFATPRALRDEEVLDIIARFANAARIVKAAGFSGVQIHGAHGYLVSQFLSPHHNQRQDQWGGSAGNRRRFVLAVLKAMREQVGPDFPIGIKLNSADFQRGGFTETESLDTIRALAEAGIDCIEISGGTYEAPEMAGLKESTRQREAYFLDFAEQARKLVSVPLIVTGGFRSFAGMQQAVASGAVDLVGLARLLAVETDAPRRLLAGQDPAQKISLRRTGLRMIDDSGMVEISWYADQMKRIARGEAPDPGISTRWLMAKTMVKLMFAGRGRPQRLRAR</sequence>
<dbReference type="Pfam" id="PF00724">
    <property type="entry name" value="Oxidored_FMN"/>
    <property type="match status" value="1"/>
</dbReference>
<dbReference type="Gene3D" id="3.20.20.70">
    <property type="entry name" value="Aldolase class I"/>
    <property type="match status" value="1"/>
</dbReference>
<dbReference type="RefSeq" id="WP_093287835.1">
    <property type="nucleotide sequence ID" value="NZ_FOFS01000011.1"/>
</dbReference>
<dbReference type="OrthoDB" id="8523426at2"/>
<dbReference type="AlphaFoldDB" id="A0A1H9JGG2"/>
<keyword evidence="1" id="KW-0285">Flavoprotein</keyword>
<evidence type="ECO:0000313" key="5">
    <source>
        <dbReference type="Proteomes" id="UP000199233"/>
    </source>
</evidence>
<dbReference type="InterPro" id="IPR051799">
    <property type="entry name" value="NADH_flavin_oxidoreductase"/>
</dbReference>
<dbReference type="PANTHER" id="PTHR43656:SF2">
    <property type="entry name" value="BINDING OXIDOREDUCTASE, PUTATIVE (AFU_ORTHOLOGUE AFUA_2G08260)-RELATED"/>
    <property type="match status" value="1"/>
</dbReference>
<proteinExistence type="predicted"/>
<organism evidence="4 5">
    <name type="scientific">Solimonas aquatica</name>
    <dbReference type="NCBI Taxonomy" id="489703"/>
    <lineage>
        <taxon>Bacteria</taxon>
        <taxon>Pseudomonadati</taxon>
        <taxon>Pseudomonadota</taxon>
        <taxon>Gammaproteobacteria</taxon>
        <taxon>Nevskiales</taxon>
        <taxon>Nevskiaceae</taxon>
        <taxon>Solimonas</taxon>
    </lineage>
</organism>
<keyword evidence="2" id="KW-0560">Oxidoreductase</keyword>
<dbReference type="PANTHER" id="PTHR43656">
    <property type="entry name" value="BINDING OXIDOREDUCTASE, PUTATIVE (AFU_ORTHOLOGUE AFUA_2G08260)-RELATED"/>
    <property type="match status" value="1"/>
</dbReference>
<evidence type="ECO:0000259" key="3">
    <source>
        <dbReference type="Pfam" id="PF00724"/>
    </source>
</evidence>
<reference evidence="4 5" key="1">
    <citation type="submission" date="2016-10" db="EMBL/GenBank/DDBJ databases">
        <authorList>
            <person name="de Groot N.N."/>
        </authorList>
    </citation>
    <scope>NUCLEOTIDE SEQUENCE [LARGE SCALE GENOMIC DNA]</scope>
    <source>
        <strain evidence="4 5">DSM 25927</strain>
    </source>
</reference>
<dbReference type="STRING" id="489703.SAMN04488038_111160"/>
<keyword evidence="5" id="KW-1185">Reference proteome</keyword>
<dbReference type="SUPFAM" id="SSF51395">
    <property type="entry name" value="FMN-linked oxidoreductases"/>
    <property type="match status" value="1"/>
</dbReference>
<evidence type="ECO:0000313" key="4">
    <source>
        <dbReference type="EMBL" id="SEQ85932.1"/>
    </source>
</evidence>
<accession>A0A1H9JGG2</accession>
<protein>
    <submittedName>
        <fullName evidence="4">2,4-dienoyl-CoA reductase</fullName>
    </submittedName>
</protein>
<dbReference type="Proteomes" id="UP000199233">
    <property type="component" value="Unassembled WGS sequence"/>
</dbReference>
<dbReference type="GO" id="GO:0010181">
    <property type="term" value="F:FMN binding"/>
    <property type="evidence" value="ECO:0007669"/>
    <property type="project" value="InterPro"/>
</dbReference>
<dbReference type="InterPro" id="IPR001155">
    <property type="entry name" value="OxRdtase_FMN_N"/>
</dbReference>